<name>A0A5C2I2X3_9AGAM</name>
<evidence type="ECO:0000259" key="8">
    <source>
        <dbReference type="Pfam" id="PF11699"/>
    </source>
</evidence>
<comment type="subcellular location">
    <subcellularLocation>
        <location evidence="1">Nucleus</location>
    </subcellularLocation>
</comment>
<feature type="region of interest" description="Disordered" evidence="7">
    <location>
        <begin position="87"/>
        <end position="124"/>
    </location>
</feature>
<reference evidence="9" key="1">
    <citation type="journal article" date="2019" name="Int. J. Mol. Sci.">
        <title>RNA-Seq de Novo Assembly and Differential Transcriptome Analysis of Chaga (Inonotus obliquus) Cultured with Different Betulin Sources and the Regulation of Genes Involved in Terpenoid Biosynthesis.</title>
        <authorList>
            <person name="Fradj N."/>
            <person name="Goncalves Dos Santos K.C."/>
            <person name="de Montigny N."/>
            <person name="Awwad F."/>
            <person name="Boumghar Y."/>
            <person name="Germain H."/>
            <person name="Desgagne-Penix I."/>
        </authorList>
    </citation>
    <scope>NUCLEOTIDE SEQUENCE</scope>
</reference>
<feature type="compositionally biased region" description="Polar residues" evidence="7">
    <location>
        <begin position="9"/>
        <end position="24"/>
    </location>
</feature>
<dbReference type="Pfam" id="PF11699">
    <property type="entry name" value="CENP-C_C"/>
    <property type="match status" value="1"/>
</dbReference>
<dbReference type="InterPro" id="IPR014710">
    <property type="entry name" value="RmlC-like_jellyroll"/>
</dbReference>
<keyword evidence="4" id="KW-0539">Nucleus</keyword>
<evidence type="ECO:0000256" key="3">
    <source>
        <dbReference type="ARBA" id="ARBA00023125"/>
    </source>
</evidence>
<dbReference type="AlphaFoldDB" id="A0A5C2I2X3"/>
<dbReference type="GO" id="GO:0005634">
    <property type="term" value="C:nucleus"/>
    <property type="evidence" value="ECO:0007669"/>
    <property type="project" value="UniProtKB-SubCell"/>
</dbReference>
<dbReference type="SUPFAM" id="SSF51182">
    <property type="entry name" value="RmlC-like cupins"/>
    <property type="match status" value="1"/>
</dbReference>
<accession>A0A5C2I2X3</accession>
<evidence type="ECO:0000313" key="9">
    <source>
        <dbReference type="EMBL" id="QEP49722.1"/>
    </source>
</evidence>
<comment type="function">
    <text evidence="5">Component of the kinetochore, a multiprotein complex that assembles on centromeric DNA and attaches chromosomes to spindle microtubules, mediating chromosome segregation and sister chromatid segregation during meiosis and mitosis. Component of the inner kinetochore constitutive centromere-associated network (CCAN), which serves as a structural platform for outer kinetochore assembly.</text>
</comment>
<dbReference type="Gene3D" id="2.60.120.10">
    <property type="entry name" value="Jelly Rolls"/>
    <property type="match status" value="1"/>
</dbReference>
<dbReference type="InterPro" id="IPR011051">
    <property type="entry name" value="RmlC_Cupin_sf"/>
</dbReference>
<organism evidence="9">
    <name type="scientific">Inonotus obliquus</name>
    <dbReference type="NCBI Taxonomy" id="167356"/>
    <lineage>
        <taxon>Eukaryota</taxon>
        <taxon>Fungi</taxon>
        <taxon>Dikarya</taxon>
        <taxon>Basidiomycota</taxon>
        <taxon>Agaricomycotina</taxon>
        <taxon>Agaricomycetes</taxon>
        <taxon>Hymenochaetales</taxon>
        <taxon>Hymenochaetaceae</taxon>
        <taxon>Inonotus</taxon>
    </lineage>
</organism>
<dbReference type="EMBL" id="MK825570">
    <property type="protein sequence ID" value="QEP49722.1"/>
    <property type="molecule type" value="mRNA"/>
</dbReference>
<dbReference type="FunFam" id="2.60.120.10:FF:000033">
    <property type="entry name" value="Centromere protein C 1"/>
    <property type="match status" value="1"/>
</dbReference>
<dbReference type="GO" id="GO:0051315">
    <property type="term" value="P:attachment of mitotic spindle microtubules to kinetochore"/>
    <property type="evidence" value="ECO:0007669"/>
    <property type="project" value="TreeGrafter"/>
</dbReference>
<protein>
    <recommendedName>
        <fullName evidence="6">CENP-C homolog</fullName>
    </recommendedName>
</protein>
<evidence type="ECO:0000256" key="7">
    <source>
        <dbReference type="SAM" id="MobiDB-lite"/>
    </source>
</evidence>
<feature type="region of interest" description="Disordered" evidence="7">
    <location>
        <begin position="1"/>
        <end position="72"/>
    </location>
</feature>
<feature type="compositionally biased region" description="Basic and acidic residues" evidence="7">
    <location>
        <begin position="105"/>
        <end position="117"/>
    </location>
</feature>
<dbReference type="GO" id="GO:0051382">
    <property type="term" value="P:kinetochore assembly"/>
    <property type="evidence" value="ECO:0007669"/>
    <property type="project" value="InterPro"/>
</dbReference>
<sequence length="417" mass="46781">MDISIDQPAPQSSSPVAARTSFTEIAQDDTDPPQINDIQISSPPQRREERKKKGKQKESIAEDQMALEEEIAQGLAEVDREVVDEEVVINGTNSKKSQDRKKRVRGEEQQVSKERRQPVKRKKVQEIAEHGYEIQDGVRRSTRTRIKPLEWWRLEKVVLGRRDNGYSVIPVIKEIIRIPREFQEPLGAKRHRSKPRSRSKTVQHAEDQEVVVFNPEEGWDDQTDPHGVVLDFTSGQEVQRRLAFTARLMDPKPAANNDFYYQKVFGDGEFIAAGQLVLPVGGRKPSKGTKDNTYIFYIIEGAINLKVHRTSFVLATGAMFLVPRGNTYYMENISQRPSKLFFAQARKVSADDEPPQEIVRAQPTTSAGRTMSVDPSGSRQGSGKGGNLQRSSSVAAPASSGKLNPPEKRGAKRAISK</sequence>
<evidence type="ECO:0000256" key="5">
    <source>
        <dbReference type="ARBA" id="ARBA00057947"/>
    </source>
</evidence>
<feature type="domain" description="Mif2/CENP-C cupin" evidence="8">
    <location>
        <begin position="259"/>
        <end position="344"/>
    </location>
</feature>
<dbReference type="PANTHER" id="PTHR16684:SF11">
    <property type="entry name" value="CENTROMERE PROTEIN C"/>
    <property type="match status" value="1"/>
</dbReference>
<feature type="region of interest" description="Disordered" evidence="7">
    <location>
        <begin position="346"/>
        <end position="417"/>
    </location>
</feature>
<proteinExistence type="evidence at transcript level"/>
<dbReference type="CDD" id="cd06993">
    <property type="entry name" value="cupin_CENP-C_C"/>
    <property type="match status" value="1"/>
</dbReference>
<evidence type="ECO:0000256" key="2">
    <source>
        <dbReference type="ARBA" id="ARBA00010291"/>
    </source>
</evidence>
<evidence type="ECO:0000256" key="1">
    <source>
        <dbReference type="ARBA" id="ARBA00004123"/>
    </source>
</evidence>
<dbReference type="GO" id="GO:0019237">
    <property type="term" value="F:centromeric DNA binding"/>
    <property type="evidence" value="ECO:0007669"/>
    <property type="project" value="InterPro"/>
</dbReference>
<feature type="compositionally biased region" description="Polar residues" evidence="7">
    <location>
        <begin position="362"/>
        <end position="379"/>
    </location>
</feature>
<dbReference type="GO" id="GO:0051455">
    <property type="term" value="P:spindle attachment to meiosis I kinetochore"/>
    <property type="evidence" value="ECO:0007669"/>
    <property type="project" value="TreeGrafter"/>
</dbReference>
<evidence type="ECO:0000256" key="4">
    <source>
        <dbReference type="ARBA" id="ARBA00023242"/>
    </source>
</evidence>
<evidence type="ECO:0000256" key="6">
    <source>
        <dbReference type="ARBA" id="ARBA00075033"/>
    </source>
</evidence>
<comment type="similarity">
    <text evidence="2">Belongs to the CENP-C/MIF2 family.</text>
</comment>
<keyword evidence="3" id="KW-0238">DNA-binding</keyword>
<dbReference type="InterPro" id="IPR028386">
    <property type="entry name" value="CENP-C/Mif2/cnp3"/>
</dbReference>
<dbReference type="GO" id="GO:0000776">
    <property type="term" value="C:kinetochore"/>
    <property type="evidence" value="ECO:0007669"/>
    <property type="project" value="InterPro"/>
</dbReference>
<dbReference type="InterPro" id="IPR025974">
    <property type="entry name" value="Mif2/CENP-C_cupin"/>
</dbReference>
<dbReference type="PANTHER" id="PTHR16684">
    <property type="entry name" value="CENTROMERE PROTEIN C"/>
    <property type="match status" value="1"/>
</dbReference>